<dbReference type="Pfam" id="PF14223">
    <property type="entry name" value="Retrotran_gag_2"/>
    <property type="match status" value="1"/>
</dbReference>
<name>A0ABR0MDB8_GOSAR</name>
<evidence type="ECO:0000313" key="3">
    <source>
        <dbReference type="Proteomes" id="UP001358586"/>
    </source>
</evidence>
<dbReference type="Proteomes" id="UP001358586">
    <property type="component" value="Chromosome 13"/>
</dbReference>
<reference evidence="2 3" key="1">
    <citation type="submission" date="2023-03" db="EMBL/GenBank/DDBJ databases">
        <title>WGS of Gossypium arboreum.</title>
        <authorList>
            <person name="Yu D."/>
        </authorList>
    </citation>
    <scope>NUCLEOTIDE SEQUENCE [LARGE SCALE GENOMIC DNA]</scope>
    <source>
        <tissue evidence="2">Leaf</tissue>
    </source>
</reference>
<feature type="region of interest" description="Disordered" evidence="1">
    <location>
        <begin position="1"/>
        <end position="28"/>
    </location>
</feature>
<proteinExistence type="predicted"/>
<sequence>MNPVSPVVSTNQVPPPTSAPRSSSSPALDDSQFCQVVQSFPKHDTVKRTDDTFVQWHGEFLSSFTRTATAHDVWSKACSLFGAASDTNISDLKHKLHSVKKGHQSVTEYLGQIKNICGLFAAFGHPISGEEHSNIVLTGLSQDFDSIITVASFSLEPLALDRLIEILIEYERWEKRFVTEAWLRQSWPPSVSDSRTARAPGSVMLLSL</sequence>
<dbReference type="EMBL" id="JARKNE010000013">
    <property type="protein sequence ID" value="KAK5771146.1"/>
    <property type="molecule type" value="Genomic_DNA"/>
</dbReference>
<accession>A0ABR0MDB8</accession>
<protein>
    <recommendedName>
        <fullName evidence="4">Retrotransposon gag domain-containing protein</fullName>
    </recommendedName>
</protein>
<comment type="caution">
    <text evidence="2">The sequence shown here is derived from an EMBL/GenBank/DDBJ whole genome shotgun (WGS) entry which is preliminary data.</text>
</comment>
<keyword evidence="3" id="KW-1185">Reference proteome</keyword>
<evidence type="ECO:0000313" key="2">
    <source>
        <dbReference type="EMBL" id="KAK5771146.1"/>
    </source>
</evidence>
<evidence type="ECO:0000256" key="1">
    <source>
        <dbReference type="SAM" id="MobiDB-lite"/>
    </source>
</evidence>
<dbReference type="PANTHER" id="PTHR47481:SF10">
    <property type="entry name" value="COPIA-LIKE POLYPROTEIN_RETROTRANSPOSON"/>
    <property type="match status" value="1"/>
</dbReference>
<organism evidence="2 3">
    <name type="scientific">Gossypium arboreum</name>
    <name type="common">Tree cotton</name>
    <name type="synonym">Gossypium nanking</name>
    <dbReference type="NCBI Taxonomy" id="29729"/>
    <lineage>
        <taxon>Eukaryota</taxon>
        <taxon>Viridiplantae</taxon>
        <taxon>Streptophyta</taxon>
        <taxon>Embryophyta</taxon>
        <taxon>Tracheophyta</taxon>
        <taxon>Spermatophyta</taxon>
        <taxon>Magnoliopsida</taxon>
        <taxon>eudicotyledons</taxon>
        <taxon>Gunneridae</taxon>
        <taxon>Pentapetalae</taxon>
        <taxon>rosids</taxon>
        <taxon>malvids</taxon>
        <taxon>Malvales</taxon>
        <taxon>Malvaceae</taxon>
        <taxon>Malvoideae</taxon>
        <taxon>Gossypium</taxon>
    </lineage>
</organism>
<dbReference type="PANTHER" id="PTHR47481">
    <property type="match status" value="1"/>
</dbReference>
<evidence type="ECO:0008006" key="4">
    <source>
        <dbReference type="Google" id="ProtNLM"/>
    </source>
</evidence>
<gene>
    <name evidence="2" type="ORF">PVK06_047324</name>
</gene>